<dbReference type="EMBL" id="KL584734">
    <property type="protein sequence ID" value="KEQ68210.1"/>
    <property type="molecule type" value="Genomic_DNA"/>
</dbReference>
<dbReference type="PANTHER" id="PTHR44169:SF6">
    <property type="entry name" value="NADPH-DEPENDENT 1-ACYLDIHYDROXYACETONE PHOSPHATE REDUCTASE"/>
    <property type="match status" value="1"/>
</dbReference>
<dbReference type="GO" id="GO:0004806">
    <property type="term" value="F:triacylglycerol lipase activity"/>
    <property type="evidence" value="ECO:0007669"/>
    <property type="project" value="TreeGrafter"/>
</dbReference>
<proteinExistence type="inferred from homology"/>
<dbReference type="PANTHER" id="PTHR44169">
    <property type="entry name" value="NADPH-DEPENDENT 1-ACYLDIHYDROXYACETONE PHOSPHATE REDUCTASE"/>
    <property type="match status" value="1"/>
</dbReference>
<evidence type="ECO:0000313" key="5">
    <source>
        <dbReference type="Proteomes" id="UP000027730"/>
    </source>
</evidence>
<dbReference type="GeneID" id="25414399"/>
<dbReference type="InterPro" id="IPR036291">
    <property type="entry name" value="NAD(P)-bd_dom_sf"/>
</dbReference>
<evidence type="ECO:0000256" key="3">
    <source>
        <dbReference type="SAM" id="Phobius"/>
    </source>
</evidence>
<dbReference type="GO" id="GO:0000140">
    <property type="term" value="F:acylglycerone-phosphate reductase (NADP+) activity"/>
    <property type="evidence" value="ECO:0007669"/>
    <property type="project" value="TreeGrafter"/>
</dbReference>
<sequence length="550" mass="62111">MTPEEVHDLFWLPGCHSCFPPGKATASGRFSPHEARMWRHELEERETLTNTHGAWFMADFMSISRKASTFGGPSCKSSEHVVEELALAVAQAATIGQTYVLLPIRSGGLDTAQAIQETFYNSFQKFWRQRTGFGPSSIGDWDFWCRNDTFARLYDAMYIHNAELSIFNNHYGPLRSHPDEVPMTSRDDLYLAQTPRAWQSMSNEQGVSRVDNLARHDTPRSAFSLCATLSTLVTEIAHARANPMEVFSREKMARLQHQLAWQLERSAQLIQEESSKRLARYLQLVANTRIGDIPAMHVPRALWHARLSPLGVVPSLTSAPQLYKESEVASGVGICPEKENDLRKLNDMHEHITALPVDMLDTNSIGALRTEVGQNSGRRLDFLVNNAGIHYASMAIDIDVAKVREVFEVNVVAMMQTCKMFSSQLIAAGGKIVRIGIRQALEPFGFWVIEAATGYVQSDILRHGLQAHARSIYLPIIDHIETLRRRGNLGGTTGSAYVKAVVARVLQQHPPRELWQGNCAWLLLIVTTWISMWLAKLFWYNTFQLRRLRQ</sequence>
<dbReference type="InterPro" id="IPR002347">
    <property type="entry name" value="SDR_fam"/>
</dbReference>
<dbReference type="Gene3D" id="3.40.50.720">
    <property type="entry name" value="NAD(P)-binding Rossmann-like Domain"/>
    <property type="match status" value="1"/>
</dbReference>
<dbReference type="GO" id="GO:0006654">
    <property type="term" value="P:phosphatidic acid biosynthetic process"/>
    <property type="evidence" value="ECO:0007669"/>
    <property type="project" value="TreeGrafter"/>
</dbReference>
<keyword evidence="3" id="KW-1133">Transmembrane helix</keyword>
<accession>A0A074W507</accession>
<evidence type="ECO:0008006" key="6">
    <source>
        <dbReference type="Google" id="ProtNLM"/>
    </source>
</evidence>
<keyword evidence="2" id="KW-0560">Oxidoreductase</keyword>
<keyword evidence="3" id="KW-0812">Transmembrane</keyword>
<dbReference type="AlphaFoldDB" id="A0A074W507"/>
<organism evidence="4 5">
    <name type="scientific">Aureobasidium namibiae CBS 147.97</name>
    <dbReference type="NCBI Taxonomy" id="1043004"/>
    <lineage>
        <taxon>Eukaryota</taxon>
        <taxon>Fungi</taxon>
        <taxon>Dikarya</taxon>
        <taxon>Ascomycota</taxon>
        <taxon>Pezizomycotina</taxon>
        <taxon>Dothideomycetes</taxon>
        <taxon>Dothideomycetidae</taxon>
        <taxon>Dothideales</taxon>
        <taxon>Saccotheciaceae</taxon>
        <taxon>Aureobasidium</taxon>
    </lineage>
</organism>
<protein>
    <recommendedName>
        <fullName evidence="6">NAD(P)-binding protein</fullName>
    </recommendedName>
</protein>
<dbReference type="OrthoDB" id="2102561at2759"/>
<evidence type="ECO:0000256" key="2">
    <source>
        <dbReference type="ARBA" id="ARBA00023002"/>
    </source>
</evidence>
<name>A0A074W507_9PEZI</name>
<feature type="transmembrane region" description="Helical" evidence="3">
    <location>
        <begin position="520"/>
        <end position="540"/>
    </location>
</feature>
<dbReference type="RefSeq" id="XP_013422402.1">
    <property type="nucleotide sequence ID" value="XM_013566948.1"/>
</dbReference>
<comment type="similarity">
    <text evidence="1">Belongs to the short-chain dehydrogenases/reductases (SDR) family.</text>
</comment>
<gene>
    <name evidence="4" type="ORF">M436DRAFT_68327</name>
</gene>
<keyword evidence="3" id="KW-0472">Membrane</keyword>
<dbReference type="GO" id="GO:0005783">
    <property type="term" value="C:endoplasmic reticulum"/>
    <property type="evidence" value="ECO:0007669"/>
    <property type="project" value="TreeGrafter"/>
</dbReference>
<dbReference type="Pfam" id="PF00106">
    <property type="entry name" value="adh_short"/>
    <property type="match status" value="1"/>
</dbReference>
<reference evidence="4 5" key="1">
    <citation type="journal article" date="2014" name="BMC Genomics">
        <title>Genome sequencing of four Aureobasidium pullulans varieties: biotechnological potential, stress tolerance, and description of new species.</title>
        <authorList>
            <person name="Gostin Ar C."/>
            <person name="Ohm R.A."/>
            <person name="Kogej T."/>
            <person name="Sonjak S."/>
            <person name="Turk M."/>
            <person name="Zajc J."/>
            <person name="Zalar P."/>
            <person name="Grube M."/>
            <person name="Sun H."/>
            <person name="Han J."/>
            <person name="Sharma A."/>
            <person name="Chiniquy J."/>
            <person name="Ngan C.Y."/>
            <person name="Lipzen A."/>
            <person name="Barry K."/>
            <person name="Grigoriev I.V."/>
            <person name="Gunde-Cimerman N."/>
        </authorList>
    </citation>
    <scope>NUCLEOTIDE SEQUENCE [LARGE SCALE GENOMIC DNA]</scope>
    <source>
        <strain evidence="4 5">CBS 147.97</strain>
    </source>
</reference>
<keyword evidence="5" id="KW-1185">Reference proteome</keyword>
<dbReference type="STRING" id="1043004.A0A074W507"/>
<dbReference type="GO" id="GO:0005811">
    <property type="term" value="C:lipid droplet"/>
    <property type="evidence" value="ECO:0007669"/>
    <property type="project" value="TreeGrafter"/>
</dbReference>
<dbReference type="GO" id="GO:0019433">
    <property type="term" value="P:triglyceride catabolic process"/>
    <property type="evidence" value="ECO:0007669"/>
    <property type="project" value="TreeGrafter"/>
</dbReference>
<dbReference type="SUPFAM" id="SSF51735">
    <property type="entry name" value="NAD(P)-binding Rossmann-fold domains"/>
    <property type="match status" value="1"/>
</dbReference>
<evidence type="ECO:0000313" key="4">
    <source>
        <dbReference type="EMBL" id="KEQ68210.1"/>
    </source>
</evidence>
<evidence type="ECO:0000256" key="1">
    <source>
        <dbReference type="ARBA" id="ARBA00006484"/>
    </source>
</evidence>
<dbReference type="Proteomes" id="UP000027730">
    <property type="component" value="Unassembled WGS sequence"/>
</dbReference>
<dbReference type="HOGENOM" id="CLU_495178_0_0_1"/>